<proteinExistence type="predicted"/>
<dbReference type="RefSeq" id="WP_011897455.1">
    <property type="nucleotide sequence ID" value="NC_009342.1"/>
</dbReference>
<reference evidence="1" key="1">
    <citation type="journal article" date="2007" name="Microbiology">
        <title>Comparative analysis of the Corynebacterium glutamicum group and complete genome sequence of strain R.</title>
        <authorList>
            <person name="Yukawa H."/>
            <person name="Omumasaba C.A."/>
            <person name="Nonaka H."/>
            <person name="Kos P."/>
            <person name="Okai N."/>
            <person name="Suzuki N."/>
            <person name="Suda M."/>
            <person name="Tsuge Y."/>
            <person name="Watanabe J."/>
            <person name="Ikeda Y."/>
            <person name="Vertes A.A."/>
            <person name="Inui M."/>
        </authorList>
    </citation>
    <scope>NUCLEOTIDE SEQUENCE</scope>
    <source>
        <strain evidence="1">R</strain>
    </source>
</reference>
<dbReference type="Pfam" id="PF09355">
    <property type="entry name" value="Phage_Gp19"/>
    <property type="match status" value="1"/>
</dbReference>
<gene>
    <name evidence="1" type="ordered locus">cgR_1889</name>
</gene>
<evidence type="ECO:0008006" key="2">
    <source>
        <dbReference type="Google" id="ProtNLM"/>
    </source>
</evidence>
<organism evidence="1">
    <name type="scientific">Corynebacterium glutamicum (strain R)</name>
    <dbReference type="NCBI Taxonomy" id="340322"/>
    <lineage>
        <taxon>Bacteria</taxon>
        <taxon>Bacillati</taxon>
        <taxon>Actinomycetota</taxon>
        <taxon>Actinomycetes</taxon>
        <taxon>Mycobacteriales</taxon>
        <taxon>Corynebacteriaceae</taxon>
        <taxon>Corynebacterium</taxon>
    </lineage>
</organism>
<name>A0AB72VCE2_CORGB</name>
<protein>
    <recommendedName>
        <fullName evidence="2">Phage protein Gp19/Gp15/Gp42</fullName>
    </recommendedName>
</protein>
<dbReference type="EMBL" id="AP009044">
    <property type="protein sequence ID" value="BAF54884.1"/>
    <property type="molecule type" value="Genomic_DNA"/>
</dbReference>
<dbReference type="KEGG" id="cgt:cgR_1889"/>
<evidence type="ECO:0000313" key="1">
    <source>
        <dbReference type="EMBL" id="BAF54884.1"/>
    </source>
</evidence>
<dbReference type="Proteomes" id="UP000006698">
    <property type="component" value="Chromosome"/>
</dbReference>
<sequence length="150" mass="16240">MLTDFISQIEALFPRALEPEETVRAQALVERAYDLIDLEFMRRGRSLEAELLSRRDVEISVGQAILEMVSRAILVGDSEGQASVSSTTGQESDSVTWSQGIGIRWGGVGVDDSIRRLLGLFAGGLPRGGGGRVVPYGLDRPRFLGAEFSG</sequence>
<dbReference type="AlphaFoldDB" id="A0AB72VCE2"/>
<accession>A0AB72VCE2</accession>
<dbReference type="InterPro" id="IPR018963">
    <property type="entry name" value="Mycophage_D29_Gp19"/>
</dbReference>